<keyword evidence="6" id="KW-1185">Reference proteome</keyword>
<dbReference type="PANTHER" id="PTHR43278">
    <property type="entry name" value="NAD(P)H-DEPENDENT FMN-CONTAINING OXIDOREDUCTASE YWQN-RELATED"/>
    <property type="match status" value="1"/>
</dbReference>
<dbReference type="EMBL" id="AFVQ02000080">
    <property type="protein sequence ID" value="KLI02730.1"/>
    <property type="molecule type" value="Genomic_DNA"/>
</dbReference>
<accession>A0A0U1QPK8</accession>
<dbReference type="InterPro" id="IPR005025">
    <property type="entry name" value="FMN_Rdtase-like_dom"/>
</dbReference>
<feature type="transmembrane region" description="Helical" evidence="3">
    <location>
        <begin position="198"/>
        <end position="219"/>
    </location>
</feature>
<dbReference type="Pfam" id="PF03358">
    <property type="entry name" value="FMN_red"/>
    <property type="match status" value="1"/>
</dbReference>
<evidence type="ECO:0000256" key="3">
    <source>
        <dbReference type="SAM" id="Phobius"/>
    </source>
</evidence>
<evidence type="ECO:0000256" key="1">
    <source>
        <dbReference type="ARBA" id="ARBA00022630"/>
    </source>
</evidence>
<keyword evidence="3" id="KW-0472">Membrane</keyword>
<evidence type="ECO:0000259" key="4">
    <source>
        <dbReference type="Pfam" id="PF03358"/>
    </source>
</evidence>
<dbReference type="AlphaFoldDB" id="A0A0U1QPK8"/>
<dbReference type="Gene3D" id="3.40.50.360">
    <property type="match status" value="1"/>
</dbReference>
<feature type="transmembrane region" description="Helical" evidence="3">
    <location>
        <begin position="231"/>
        <end position="253"/>
    </location>
</feature>
<keyword evidence="2" id="KW-0288">FMN</keyword>
<dbReference type="PANTHER" id="PTHR43278:SF4">
    <property type="entry name" value="NAD(P)H-DEPENDENT FMN-CONTAINING OXIDOREDUCTASE YWQN-RELATED"/>
    <property type="match status" value="1"/>
</dbReference>
<name>A0A0U1QPK8_9BACL</name>
<keyword evidence="3" id="KW-1133">Transmembrane helix</keyword>
<keyword evidence="3" id="KW-0812">Transmembrane</keyword>
<comment type="caution">
    <text evidence="5">The sequence shown here is derived from an EMBL/GenBank/DDBJ whole genome shotgun (WGS) entry which is preliminary data.</text>
</comment>
<dbReference type="Proteomes" id="UP000035553">
    <property type="component" value="Unassembled WGS sequence"/>
</dbReference>
<keyword evidence="1" id="KW-0285">Flavoprotein</keyword>
<gene>
    <name evidence="5" type="ORF">SINU_06380</name>
</gene>
<dbReference type="STRING" id="1069536.SINU_06380"/>
<dbReference type="OrthoDB" id="9801479at2"/>
<evidence type="ECO:0000256" key="2">
    <source>
        <dbReference type="ARBA" id="ARBA00022643"/>
    </source>
</evidence>
<protein>
    <recommendedName>
        <fullName evidence="4">NADPH-dependent FMN reductase-like domain-containing protein</fullName>
    </recommendedName>
</protein>
<evidence type="ECO:0000313" key="5">
    <source>
        <dbReference type="EMBL" id="KLI02730.1"/>
    </source>
</evidence>
<dbReference type="SUPFAM" id="SSF52218">
    <property type="entry name" value="Flavoproteins"/>
    <property type="match status" value="1"/>
</dbReference>
<dbReference type="RefSeq" id="WP_010027069.1">
    <property type="nucleotide sequence ID" value="NZ_AFVQ02000080.1"/>
</dbReference>
<dbReference type="GO" id="GO:0016491">
    <property type="term" value="F:oxidoreductase activity"/>
    <property type="evidence" value="ECO:0007669"/>
    <property type="project" value="InterPro"/>
</dbReference>
<organism evidence="5 6">
    <name type="scientific">Sporolactobacillus inulinus CASD</name>
    <dbReference type="NCBI Taxonomy" id="1069536"/>
    <lineage>
        <taxon>Bacteria</taxon>
        <taxon>Bacillati</taxon>
        <taxon>Bacillota</taxon>
        <taxon>Bacilli</taxon>
        <taxon>Bacillales</taxon>
        <taxon>Sporolactobacillaceae</taxon>
        <taxon>Sporolactobacillus</taxon>
    </lineage>
</organism>
<sequence length="260" mass="29416">MTPTIIGILGTENRNGVTAQMLDAVLDGARQRGCRIDTIDLNDYRLSMNPEDSEARDAMAQLDAQLKQADGLVLASPTYWGDVSGLMKHFLDCFRPQLVRFTKKGEPLPGDYRGKSYVLLTSCYTSKNVNRFSGITDQTFLTMDRPLQAAGMHRLAEAVCTDTFGVTTLPEAKQVACRAIGQDMPLRIQKGGFTLKRYIQLFFMLAFTILIVMGIQQGLAAMHLIQLHRFWINYLSFVILSYLFLSLMLRYFAVRKHRRT</sequence>
<reference evidence="5 6" key="1">
    <citation type="journal article" date="2011" name="J. Bacteriol.">
        <title>Draft genome sequence of Sporolactobacillus inulinus strain CASD, an efficient D-lactic acid-producing bacterium with high-concentration lactate tolerance capability.</title>
        <authorList>
            <person name="Yu B."/>
            <person name="Su F."/>
            <person name="Wang L."/>
            <person name="Xu K."/>
            <person name="Zhao B."/>
            <person name="Xu P."/>
        </authorList>
    </citation>
    <scope>NUCLEOTIDE SEQUENCE [LARGE SCALE GENOMIC DNA]</scope>
    <source>
        <strain evidence="5 6">CASD</strain>
    </source>
</reference>
<dbReference type="InterPro" id="IPR051796">
    <property type="entry name" value="ISF_SsuE-like"/>
</dbReference>
<proteinExistence type="predicted"/>
<evidence type="ECO:0000313" key="6">
    <source>
        <dbReference type="Proteomes" id="UP000035553"/>
    </source>
</evidence>
<feature type="domain" description="NADPH-dependent FMN reductase-like" evidence="4">
    <location>
        <begin position="4"/>
        <end position="96"/>
    </location>
</feature>
<dbReference type="InterPro" id="IPR029039">
    <property type="entry name" value="Flavoprotein-like_sf"/>
</dbReference>